<proteinExistence type="predicted"/>
<accession>A0A9W6XQX7</accession>
<name>A0A9W6XQX7_9STRA</name>
<dbReference type="AlphaFoldDB" id="A0A9W6XQX7"/>
<feature type="compositionally biased region" description="Polar residues" evidence="1">
    <location>
        <begin position="379"/>
        <end position="393"/>
    </location>
</feature>
<dbReference type="EMBL" id="BSXT01001604">
    <property type="protein sequence ID" value="GMF43910.1"/>
    <property type="molecule type" value="Genomic_DNA"/>
</dbReference>
<dbReference type="OrthoDB" id="128921at2759"/>
<comment type="caution">
    <text evidence="2">The sequence shown here is derived from an EMBL/GenBank/DDBJ whole genome shotgun (WGS) entry which is preliminary data.</text>
</comment>
<gene>
    <name evidence="2" type="ORF">Pfra01_001506500</name>
</gene>
<feature type="region of interest" description="Disordered" evidence="1">
    <location>
        <begin position="354"/>
        <end position="393"/>
    </location>
</feature>
<keyword evidence="3" id="KW-1185">Reference proteome</keyword>
<dbReference type="Proteomes" id="UP001165121">
    <property type="component" value="Unassembled WGS sequence"/>
</dbReference>
<sequence length="393" mass="40548">MFSIAFRTTSPVSNTTLAISFPTVPPVARGAIASNLGPPGLPTRPSAIHAATQVTAGPGPLASDAGSPALGAPGTHASPPDVAIVAQNAQASGPQASDAGRPALGVPGTHASPPGAAIVAPDTPASGPLRPGVADTRLPVFASFDGGSPLPSVVNTPPFRLAKVYGRLRCVPPEVFHALRSAADLVGVPFPLDSSFLAAGPSPLVVPSTDAAILDALIADSRYGIPGTLALFRGQTLSDPRPNKALRPWLYRAHLASYPDLDLLCLIATHGVIPPWKDPSSRFGVRQVPANYTVVTDKLLADYYKGRCIIATVATLERDPRFHSSAFALVPKKDKPLHLDGCIFHDLSAPDGRYANAQTSSEDAPDASWDPFVPFPAASATSNDGTLGTPSMS</sequence>
<protein>
    <submittedName>
        <fullName evidence="2">Unnamed protein product</fullName>
    </submittedName>
</protein>
<evidence type="ECO:0000313" key="2">
    <source>
        <dbReference type="EMBL" id="GMF43910.1"/>
    </source>
</evidence>
<feature type="region of interest" description="Disordered" evidence="1">
    <location>
        <begin position="55"/>
        <end position="126"/>
    </location>
</feature>
<evidence type="ECO:0000313" key="3">
    <source>
        <dbReference type="Proteomes" id="UP001165121"/>
    </source>
</evidence>
<evidence type="ECO:0000256" key="1">
    <source>
        <dbReference type="SAM" id="MobiDB-lite"/>
    </source>
</evidence>
<reference evidence="2" key="1">
    <citation type="submission" date="2023-04" db="EMBL/GenBank/DDBJ databases">
        <title>Phytophthora fragariaefolia NBRC 109709.</title>
        <authorList>
            <person name="Ichikawa N."/>
            <person name="Sato H."/>
            <person name="Tonouchi N."/>
        </authorList>
    </citation>
    <scope>NUCLEOTIDE SEQUENCE</scope>
    <source>
        <strain evidence="2">NBRC 109709</strain>
    </source>
</reference>
<organism evidence="2 3">
    <name type="scientific">Phytophthora fragariaefolia</name>
    <dbReference type="NCBI Taxonomy" id="1490495"/>
    <lineage>
        <taxon>Eukaryota</taxon>
        <taxon>Sar</taxon>
        <taxon>Stramenopiles</taxon>
        <taxon>Oomycota</taxon>
        <taxon>Peronosporomycetes</taxon>
        <taxon>Peronosporales</taxon>
        <taxon>Peronosporaceae</taxon>
        <taxon>Phytophthora</taxon>
    </lineage>
</organism>